<evidence type="ECO:0000313" key="1">
    <source>
        <dbReference type="EMBL" id="KHD04806.1"/>
    </source>
</evidence>
<reference evidence="1 2" key="1">
    <citation type="journal article" date="2016" name="Front. Microbiol.">
        <title>Single-Cell (Meta-)Genomics of a Dimorphic Candidatus Thiomargarita nelsonii Reveals Genomic Plasticity.</title>
        <authorList>
            <person name="Flood B.E."/>
            <person name="Fliss P."/>
            <person name="Jones D.S."/>
            <person name="Dick G.J."/>
            <person name="Jain S."/>
            <person name="Kaster A.K."/>
            <person name="Winkel M."/>
            <person name="Mussmann M."/>
            <person name="Bailey J."/>
        </authorList>
    </citation>
    <scope>NUCLEOTIDE SEQUENCE [LARGE SCALE GENOMIC DNA]</scope>
    <source>
        <strain evidence="1">Hydrate Ridge</strain>
    </source>
</reference>
<dbReference type="AlphaFoldDB" id="A0A0A6PGJ6"/>
<proteinExistence type="predicted"/>
<comment type="caution">
    <text evidence="1">The sequence shown here is derived from an EMBL/GenBank/DDBJ whole genome shotgun (WGS) entry which is preliminary data.</text>
</comment>
<protein>
    <submittedName>
        <fullName evidence="1">Uncharacterized protein</fullName>
    </submittedName>
</protein>
<dbReference type="EMBL" id="JSZA02000059">
    <property type="protein sequence ID" value="KHD04806.1"/>
    <property type="molecule type" value="Genomic_DNA"/>
</dbReference>
<name>A0A0A6PGJ6_9GAMM</name>
<sequence length="141" mass="15830">MSDLIFEHLTEPSEPVVVFTQQYKPKSSVMLSFWLDSVGKTPFNRGQAVVCYYKVDGAINQPLFFSLFNRSSSGDVWLPVLEYDPIEVGKLYAFPPPLSSSEFVSQGNELRLEAGSEYFMAVVSAKPDEVLARKVLVVEVR</sequence>
<gene>
    <name evidence="1" type="ORF">PN36_15960</name>
</gene>
<organism evidence="1 2">
    <name type="scientific">Candidatus Thiomargarita nelsonii</name>
    <dbReference type="NCBI Taxonomy" id="1003181"/>
    <lineage>
        <taxon>Bacteria</taxon>
        <taxon>Pseudomonadati</taxon>
        <taxon>Pseudomonadota</taxon>
        <taxon>Gammaproteobacteria</taxon>
        <taxon>Thiotrichales</taxon>
        <taxon>Thiotrichaceae</taxon>
        <taxon>Thiomargarita</taxon>
    </lineage>
</organism>
<dbReference type="Proteomes" id="UP000030428">
    <property type="component" value="Unassembled WGS sequence"/>
</dbReference>
<accession>A0A0A6PGJ6</accession>
<evidence type="ECO:0000313" key="2">
    <source>
        <dbReference type="Proteomes" id="UP000030428"/>
    </source>
</evidence>
<keyword evidence="2" id="KW-1185">Reference proteome</keyword>